<comment type="caution">
    <text evidence="1">The sequence shown here is derived from an EMBL/GenBank/DDBJ whole genome shotgun (WGS) entry which is preliminary data.</text>
</comment>
<organism evidence="1 2">
    <name type="scientific">Trichothecium roseum</name>
    <dbReference type="NCBI Taxonomy" id="47278"/>
    <lineage>
        <taxon>Eukaryota</taxon>
        <taxon>Fungi</taxon>
        <taxon>Dikarya</taxon>
        <taxon>Ascomycota</taxon>
        <taxon>Pezizomycotina</taxon>
        <taxon>Sordariomycetes</taxon>
        <taxon>Hypocreomycetidae</taxon>
        <taxon>Hypocreales</taxon>
        <taxon>Hypocreales incertae sedis</taxon>
        <taxon>Trichothecium</taxon>
    </lineage>
</organism>
<reference evidence="1" key="1">
    <citation type="submission" date="2022-10" db="EMBL/GenBank/DDBJ databases">
        <title>Complete Genome of Trichothecium roseum strain YXFP-22015, a Plant Pathogen Isolated from Citrus.</title>
        <authorList>
            <person name="Wang Y."/>
            <person name="Zhu L."/>
        </authorList>
    </citation>
    <scope>NUCLEOTIDE SEQUENCE</scope>
    <source>
        <strain evidence="1">YXFP-22015</strain>
    </source>
</reference>
<proteinExistence type="predicted"/>
<keyword evidence="2" id="KW-1185">Reference proteome</keyword>
<evidence type="ECO:0000313" key="2">
    <source>
        <dbReference type="Proteomes" id="UP001163324"/>
    </source>
</evidence>
<accession>A0ACC0V5S3</accession>
<evidence type="ECO:0000313" key="1">
    <source>
        <dbReference type="EMBL" id="KAI9901265.1"/>
    </source>
</evidence>
<sequence>MSGVPTEIPTVASRGRDPSQQIPSTPPDTPGKPQEEKPQDPHGRPPLNRGITPVHDLPSLSSSLDPIGETSPERRWPGGFRSLDLPRISINAFSTKYRQSSHSQPPTPPSFRSRLLHRFQHMRMWRSTGISSTNTTTPPALVEEGSPKFQDGKERRRQAHDSAGHEASETPSPLSTPGQGGASPLALAGVMIATAELDRLSGLARMDEDTKVPGGKGE</sequence>
<name>A0ACC0V5S3_9HYPO</name>
<protein>
    <submittedName>
        <fullName evidence="1">Uncharacterized protein</fullName>
    </submittedName>
</protein>
<dbReference type="EMBL" id="CM047942">
    <property type="protein sequence ID" value="KAI9901265.1"/>
    <property type="molecule type" value="Genomic_DNA"/>
</dbReference>
<gene>
    <name evidence="1" type="ORF">N3K66_003082</name>
</gene>
<dbReference type="Proteomes" id="UP001163324">
    <property type="component" value="Chromosome 3"/>
</dbReference>